<feature type="transmembrane region" description="Helical" evidence="2">
    <location>
        <begin position="381"/>
        <end position="401"/>
    </location>
</feature>
<organism evidence="4">
    <name type="scientific">Gaeumannomyces tritici (strain R3-111a-1)</name>
    <name type="common">Wheat and barley take-all root rot fungus</name>
    <name type="synonym">Gaeumannomyces graminis var. tritici</name>
    <dbReference type="NCBI Taxonomy" id="644352"/>
    <lineage>
        <taxon>Eukaryota</taxon>
        <taxon>Fungi</taxon>
        <taxon>Dikarya</taxon>
        <taxon>Ascomycota</taxon>
        <taxon>Pezizomycotina</taxon>
        <taxon>Sordariomycetes</taxon>
        <taxon>Sordariomycetidae</taxon>
        <taxon>Magnaporthales</taxon>
        <taxon>Magnaporthaceae</taxon>
        <taxon>Gaeumannomyces</taxon>
    </lineage>
</organism>
<keyword evidence="2" id="KW-0812">Transmembrane</keyword>
<reference evidence="5" key="4">
    <citation type="journal article" date="2015" name="G3 (Bethesda)">
        <title>Genome sequences of three phytopathogenic species of the Magnaporthaceae family of fungi.</title>
        <authorList>
            <person name="Okagaki L.H."/>
            <person name="Nunes C.C."/>
            <person name="Sailsbery J."/>
            <person name="Clay B."/>
            <person name="Brown D."/>
            <person name="John T."/>
            <person name="Oh Y."/>
            <person name="Young N."/>
            <person name="Fitzgerald M."/>
            <person name="Haas B.J."/>
            <person name="Zeng Q."/>
            <person name="Young S."/>
            <person name="Adiconis X."/>
            <person name="Fan L."/>
            <person name="Levin J.Z."/>
            <person name="Mitchell T.K."/>
            <person name="Okubara P.A."/>
            <person name="Farman M.L."/>
            <person name="Kohn L.M."/>
            <person name="Birren B."/>
            <person name="Ma L.-J."/>
            <person name="Dean R.A."/>
        </authorList>
    </citation>
    <scope>NUCLEOTIDE SEQUENCE</scope>
    <source>
        <strain evidence="5">R3-111a-1</strain>
    </source>
</reference>
<name>J3NSI1_GAET3</name>
<dbReference type="GeneID" id="20344691"/>
<keyword evidence="2" id="KW-0472">Membrane</keyword>
<dbReference type="VEuPathDB" id="FungiDB:GGTG_04233"/>
<evidence type="ECO:0000256" key="2">
    <source>
        <dbReference type="SAM" id="Phobius"/>
    </source>
</evidence>
<dbReference type="PANTHER" id="PTHR23028">
    <property type="entry name" value="ACETYLTRANSFERASE"/>
    <property type="match status" value="1"/>
</dbReference>
<gene>
    <name evidence="5" type="primary">20344691</name>
    <name evidence="4" type="ORF">GGTG_04233</name>
</gene>
<evidence type="ECO:0000256" key="1">
    <source>
        <dbReference type="SAM" id="MobiDB-lite"/>
    </source>
</evidence>
<keyword evidence="2" id="KW-1133">Transmembrane helix</keyword>
<feature type="transmembrane region" description="Helical" evidence="2">
    <location>
        <begin position="210"/>
        <end position="229"/>
    </location>
</feature>
<evidence type="ECO:0000313" key="6">
    <source>
        <dbReference type="Proteomes" id="UP000006039"/>
    </source>
</evidence>
<dbReference type="OrthoDB" id="5819582at2759"/>
<dbReference type="eggNOG" id="ENOG502RR7D">
    <property type="taxonomic scope" value="Eukaryota"/>
</dbReference>
<feature type="compositionally biased region" description="Gly residues" evidence="1">
    <location>
        <begin position="315"/>
        <end position="326"/>
    </location>
</feature>
<feature type="region of interest" description="Disordered" evidence="1">
    <location>
        <begin position="306"/>
        <end position="331"/>
    </location>
</feature>
<accession>J3NSI1</accession>
<dbReference type="PANTHER" id="PTHR23028:SF134">
    <property type="entry name" value="PUTATIVE (AFU_ORTHOLOGUE AFUA_4G08520)-RELATED"/>
    <property type="match status" value="1"/>
</dbReference>
<dbReference type="EnsemblFungi" id="EJT79144">
    <property type="protein sequence ID" value="EJT79144"/>
    <property type="gene ID" value="GGTG_04233"/>
</dbReference>
<dbReference type="STRING" id="644352.J3NSI1"/>
<dbReference type="Proteomes" id="UP000006039">
    <property type="component" value="Unassembled WGS sequence"/>
</dbReference>
<sequence length="503" mass="53620">MLGERRSGPWLGWRLPRPALRQILWRLLPSPLARALGYVDADAAIPKPHATSWLNGLRGISALIVVNMHITEATYGLSEDGKLHLVQLPLVRLLLAGHFMVSIFFVVSGYALSLGPLELAHSGRSGEELASRLGSSSFRRIPRLFLPVIPVLAATMVPRRLGAWYPFAASRAPSPAAPSWAGLVASAGAEFISMVHGLDPSALVSMSQSWTLAAECASSFVVFSACLALRRASCRNRAACVALLAAWLGYVKEWQTCMFLCGMVIADTGIARRRRRRAEEGVAAAAASAVDNGAAPLLLPGHDEEKALPPSTSADGGGSGGGGGGPRRLAAAPAATTTRLETAGWSAVLLLALLLGGWPLAPNAFDAAPYSWPVRLLGLPGPLVVRYILAAGSVLLVAALDRLPAAARRPLDSRPALYLGEISYGLYLCHMLAARTSLSIGLRVELERRWGGAHGTWGRLAAWAVVMFGVALPGALWLGDLHWRFVDKKCVRFSRWLAERVGV</sequence>
<reference evidence="4" key="3">
    <citation type="submission" date="2010-09" db="EMBL/GenBank/DDBJ databases">
        <title>Annotation of Gaeumannomyces graminis var. tritici R3-111a-1.</title>
        <authorList>
            <consortium name="The Broad Institute Genome Sequencing Platform"/>
            <person name="Ma L.-J."/>
            <person name="Dead R."/>
            <person name="Young S.K."/>
            <person name="Zeng Q."/>
            <person name="Gargeya S."/>
            <person name="Fitzgerald M."/>
            <person name="Haas B."/>
            <person name="Abouelleil A."/>
            <person name="Alvarado L."/>
            <person name="Arachchi H.M."/>
            <person name="Berlin A."/>
            <person name="Brown A."/>
            <person name="Chapman S.B."/>
            <person name="Chen Z."/>
            <person name="Dunbar C."/>
            <person name="Freedman E."/>
            <person name="Gearin G."/>
            <person name="Gellesch M."/>
            <person name="Goldberg J."/>
            <person name="Griggs A."/>
            <person name="Gujja S."/>
            <person name="Heiman D."/>
            <person name="Howarth C."/>
            <person name="Larson L."/>
            <person name="Lui A."/>
            <person name="MacDonald P.J.P."/>
            <person name="Mehta T."/>
            <person name="Montmayeur A."/>
            <person name="Murphy C."/>
            <person name="Neiman D."/>
            <person name="Pearson M."/>
            <person name="Priest M."/>
            <person name="Roberts A."/>
            <person name="Saif S."/>
            <person name="Shea T."/>
            <person name="Shenoy N."/>
            <person name="Sisk P."/>
            <person name="Stolte C."/>
            <person name="Sykes S."/>
            <person name="Yandava C."/>
            <person name="Wortman J."/>
            <person name="Nusbaum C."/>
            <person name="Birren B."/>
        </authorList>
    </citation>
    <scope>NUCLEOTIDE SEQUENCE</scope>
    <source>
        <strain evidence="4">R3-111a-1</strain>
    </source>
</reference>
<dbReference type="HOGENOM" id="CLU_005679_13_7_1"/>
<dbReference type="AlphaFoldDB" id="J3NSI1"/>
<dbReference type="Pfam" id="PF01757">
    <property type="entry name" value="Acyl_transf_3"/>
    <property type="match status" value="1"/>
</dbReference>
<feature type="transmembrane region" description="Helical" evidence="2">
    <location>
        <begin position="90"/>
        <end position="112"/>
    </location>
</feature>
<dbReference type="GO" id="GO:0016747">
    <property type="term" value="F:acyltransferase activity, transferring groups other than amino-acyl groups"/>
    <property type="evidence" value="ECO:0007669"/>
    <property type="project" value="InterPro"/>
</dbReference>
<dbReference type="InterPro" id="IPR050879">
    <property type="entry name" value="Acyltransferase_3"/>
</dbReference>
<keyword evidence="6" id="KW-1185">Reference proteome</keyword>
<reference evidence="4" key="2">
    <citation type="submission" date="2010-07" db="EMBL/GenBank/DDBJ databases">
        <authorList>
            <consortium name="The Broad Institute Genome Sequencing Platform"/>
            <consortium name="Broad Institute Genome Sequencing Center for Infectious Disease"/>
            <person name="Ma L.-J."/>
            <person name="Dead R."/>
            <person name="Young S."/>
            <person name="Zeng Q."/>
            <person name="Koehrsen M."/>
            <person name="Alvarado L."/>
            <person name="Berlin A."/>
            <person name="Chapman S.B."/>
            <person name="Chen Z."/>
            <person name="Freedman E."/>
            <person name="Gellesch M."/>
            <person name="Goldberg J."/>
            <person name="Griggs A."/>
            <person name="Gujja S."/>
            <person name="Heilman E.R."/>
            <person name="Heiman D."/>
            <person name="Hepburn T."/>
            <person name="Howarth C."/>
            <person name="Jen D."/>
            <person name="Larson L."/>
            <person name="Mehta T."/>
            <person name="Neiman D."/>
            <person name="Pearson M."/>
            <person name="Roberts A."/>
            <person name="Saif S."/>
            <person name="Shea T."/>
            <person name="Shenoy N."/>
            <person name="Sisk P."/>
            <person name="Stolte C."/>
            <person name="Sykes S."/>
            <person name="Walk T."/>
            <person name="White J."/>
            <person name="Yandava C."/>
            <person name="Haas B."/>
            <person name="Nusbaum C."/>
            <person name="Birren B."/>
        </authorList>
    </citation>
    <scope>NUCLEOTIDE SEQUENCE</scope>
    <source>
        <strain evidence="4">R3-111a-1</strain>
    </source>
</reference>
<dbReference type="InterPro" id="IPR002656">
    <property type="entry name" value="Acyl_transf_3_dom"/>
</dbReference>
<reference evidence="5" key="5">
    <citation type="submission" date="2018-04" db="UniProtKB">
        <authorList>
            <consortium name="EnsemblFungi"/>
        </authorList>
    </citation>
    <scope>IDENTIFICATION</scope>
    <source>
        <strain evidence="5">R3-111a-1</strain>
    </source>
</reference>
<evidence type="ECO:0000313" key="5">
    <source>
        <dbReference type="EnsemblFungi" id="EJT79144"/>
    </source>
</evidence>
<dbReference type="RefSeq" id="XP_009220289.1">
    <property type="nucleotide sequence ID" value="XM_009222025.1"/>
</dbReference>
<dbReference type="EMBL" id="GL385396">
    <property type="protein sequence ID" value="EJT79144.1"/>
    <property type="molecule type" value="Genomic_DNA"/>
</dbReference>
<feature type="domain" description="Acyltransferase 3" evidence="3">
    <location>
        <begin position="52"/>
        <end position="469"/>
    </location>
</feature>
<feature type="transmembrane region" description="Helical" evidence="2">
    <location>
        <begin position="343"/>
        <end position="361"/>
    </location>
</feature>
<proteinExistence type="predicted"/>
<feature type="transmembrane region" description="Helical" evidence="2">
    <location>
        <begin position="460"/>
        <end position="479"/>
    </location>
</feature>
<evidence type="ECO:0000313" key="4">
    <source>
        <dbReference type="EMBL" id="EJT79144.1"/>
    </source>
</evidence>
<evidence type="ECO:0000259" key="3">
    <source>
        <dbReference type="Pfam" id="PF01757"/>
    </source>
</evidence>
<protein>
    <recommendedName>
        <fullName evidence="3">Acyltransferase 3 domain-containing protein</fullName>
    </recommendedName>
</protein>
<reference evidence="6" key="1">
    <citation type="submission" date="2010-07" db="EMBL/GenBank/DDBJ databases">
        <title>The genome sequence of Gaeumannomyces graminis var. tritici strain R3-111a-1.</title>
        <authorList>
            <consortium name="The Broad Institute Genome Sequencing Platform"/>
            <person name="Ma L.-J."/>
            <person name="Dead R."/>
            <person name="Young S."/>
            <person name="Zeng Q."/>
            <person name="Koehrsen M."/>
            <person name="Alvarado L."/>
            <person name="Berlin A."/>
            <person name="Chapman S.B."/>
            <person name="Chen Z."/>
            <person name="Freedman E."/>
            <person name="Gellesch M."/>
            <person name="Goldberg J."/>
            <person name="Griggs A."/>
            <person name="Gujja S."/>
            <person name="Heilman E.R."/>
            <person name="Heiman D."/>
            <person name="Hepburn T."/>
            <person name="Howarth C."/>
            <person name="Jen D."/>
            <person name="Larson L."/>
            <person name="Mehta T."/>
            <person name="Neiman D."/>
            <person name="Pearson M."/>
            <person name="Roberts A."/>
            <person name="Saif S."/>
            <person name="Shea T."/>
            <person name="Shenoy N."/>
            <person name="Sisk P."/>
            <person name="Stolte C."/>
            <person name="Sykes S."/>
            <person name="Walk T."/>
            <person name="White J."/>
            <person name="Yandava C."/>
            <person name="Haas B."/>
            <person name="Nusbaum C."/>
            <person name="Birren B."/>
        </authorList>
    </citation>
    <scope>NUCLEOTIDE SEQUENCE [LARGE SCALE GENOMIC DNA]</scope>
    <source>
        <strain evidence="6">R3-111a-1</strain>
    </source>
</reference>